<keyword evidence="2 3" id="KW-0040">ANK repeat</keyword>
<dbReference type="SMART" id="SM00248">
    <property type="entry name" value="ANK"/>
    <property type="match status" value="3"/>
</dbReference>
<evidence type="ECO:0008006" key="6">
    <source>
        <dbReference type="Google" id="ProtNLM"/>
    </source>
</evidence>
<dbReference type="SUPFAM" id="SSF48403">
    <property type="entry name" value="Ankyrin repeat"/>
    <property type="match status" value="1"/>
</dbReference>
<organism evidence="4 5">
    <name type="scientific">Diploptera punctata</name>
    <name type="common">Pacific beetle cockroach</name>
    <dbReference type="NCBI Taxonomy" id="6984"/>
    <lineage>
        <taxon>Eukaryota</taxon>
        <taxon>Metazoa</taxon>
        <taxon>Ecdysozoa</taxon>
        <taxon>Arthropoda</taxon>
        <taxon>Hexapoda</taxon>
        <taxon>Insecta</taxon>
        <taxon>Pterygota</taxon>
        <taxon>Neoptera</taxon>
        <taxon>Polyneoptera</taxon>
        <taxon>Dictyoptera</taxon>
        <taxon>Blattodea</taxon>
        <taxon>Blaberoidea</taxon>
        <taxon>Blaberidae</taxon>
        <taxon>Diplopterinae</taxon>
        <taxon>Diploptera</taxon>
    </lineage>
</organism>
<dbReference type="InterPro" id="IPR002110">
    <property type="entry name" value="Ankyrin_rpt"/>
</dbReference>
<reference evidence="4" key="2">
    <citation type="submission" date="2023-05" db="EMBL/GenBank/DDBJ databases">
        <authorList>
            <person name="Fouks B."/>
        </authorList>
    </citation>
    <scope>NUCLEOTIDE SEQUENCE</scope>
    <source>
        <strain evidence="4">Stay&amp;Tobe</strain>
        <tissue evidence="4">Testes</tissue>
    </source>
</reference>
<dbReference type="PANTHER" id="PTHR24201">
    <property type="entry name" value="ANK_REP_REGION DOMAIN-CONTAINING PROTEIN"/>
    <property type="match status" value="1"/>
</dbReference>
<accession>A0AAD7ZE10</accession>
<dbReference type="PROSITE" id="PS50088">
    <property type="entry name" value="ANK_REPEAT"/>
    <property type="match status" value="2"/>
</dbReference>
<reference evidence="4" key="1">
    <citation type="journal article" date="2023" name="IScience">
        <title>Live-bearing cockroach genome reveals convergent evolutionary mechanisms linked to viviparity in insects and beyond.</title>
        <authorList>
            <person name="Fouks B."/>
            <person name="Harrison M.C."/>
            <person name="Mikhailova A.A."/>
            <person name="Marchal E."/>
            <person name="English S."/>
            <person name="Carruthers M."/>
            <person name="Jennings E.C."/>
            <person name="Chiamaka E.L."/>
            <person name="Frigard R.A."/>
            <person name="Pippel M."/>
            <person name="Attardo G.M."/>
            <person name="Benoit J.B."/>
            <person name="Bornberg-Bauer E."/>
            <person name="Tobe S.S."/>
        </authorList>
    </citation>
    <scope>NUCLEOTIDE SEQUENCE</scope>
    <source>
        <strain evidence="4">Stay&amp;Tobe</strain>
    </source>
</reference>
<dbReference type="AlphaFoldDB" id="A0AAD7ZE10"/>
<evidence type="ECO:0000256" key="1">
    <source>
        <dbReference type="ARBA" id="ARBA00022737"/>
    </source>
</evidence>
<evidence type="ECO:0000256" key="3">
    <source>
        <dbReference type="PROSITE-ProRule" id="PRU00023"/>
    </source>
</evidence>
<protein>
    <recommendedName>
        <fullName evidence="6">Ankyrin repeat domain-containing protein 54</fullName>
    </recommendedName>
</protein>
<feature type="repeat" description="ANK" evidence="3">
    <location>
        <begin position="132"/>
        <end position="164"/>
    </location>
</feature>
<keyword evidence="5" id="KW-1185">Reference proteome</keyword>
<feature type="non-terminal residue" evidence="4">
    <location>
        <position position="1"/>
    </location>
</feature>
<gene>
    <name evidence="4" type="ORF">L9F63_005558</name>
</gene>
<dbReference type="Gene3D" id="1.25.40.20">
    <property type="entry name" value="Ankyrin repeat-containing domain"/>
    <property type="match status" value="1"/>
</dbReference>
<dbReference type="Proteomes" id="UP001233999">
    <property type="component" value="Unassembled WGS sequence"/>
</dbReference>
<feature type="repeat" description="ANK" evidence="3">
    <location>
        <begin position="99"/>
        <end position="131"/>
    </location>
</feature>
<dbReference type="Pfam" id="PF12796">
    <property type="entry name" value="Ank_2"/>
    <property type="match status" value="1"/>
</dbReference>
<keyword evidence="1" id="KW-0677">Repeat</keyword>
<dbReference type="PROSITE" id="PS50297">
    <property type="entry name" value="ANK_REP_REGION"/>
    <property type="match status" value="2"/>
</dbReference>
<evidence type="ECO:0000256" key="2">
    <source>
        <dbReference type="ARBA" id="ARBA00023043"/>
    </source>
</evidence>
<name>A0AAD7ZE10_DIPPU</name>
<dbReference type="EMBL" id="JASPKZ010008900">
    <property type="protein sequence ID" value="KAJ9578228.1"/>
    <property type="molecule type" value="Genomic_DNA"/>
</dbReference>
<comment type="caution">
    <text evidence="4">The sequence shown here is derived from an EMBL/GenBank/DDBJ whole genome shotgun (WGS) entry which is preliminary data.</text>
</comment>
<dbReference type="InterPro" id="IPR036770">
    <property type="entry name" value="Ankyrin_rpt-contain_sf"/>
</dbReference>
<proteinExistence type="predicted"/>
<dbReference type="InterPro" id="IPR050776">
    <property type="entry name" value="Ank_Repeat/CDKN_Inhibitor"/>
</dbReference>
<sequence>SAQFRPASQRKCISDESIDPPAGLTFNNIEQIKLLDSRGVTDKLYFRPLDEMKWKMTRRPKRTWPLDERRLRHAAYTNNVALVAALLDSGVNPNACDEAHRSPLLIAACRGYSEVVRLLLEKGADPNCEDTYGNNALHLAAYTNNIRIVTMLLNAGTNQRSYDYYARGPLDVALLKFELLQREVTNQDSNLAKEEALQVIQVMFVYFQKEGQIIDAKLLDALSSCLALHNTQVVGTGVTDLLTILEVSVSRNMKIYQ</sequence>
<evidence type="ECO:0000313" key="5">
    <source>
        <dbReference type="Proteomes" id="UP001233999"/>
    </source>
</evidence>
<evidence type="ECO:0000313" key="4">
    <source>
        <dbReference type="EMBL" id="KAJ9578228.1"/>
    </source>
</evidence>